<reference evidence="1" key="1">
    <citation type="submission" date="2020-07" db="EMBL/GenBank/DDBJ databases">
        <title>Multicomponent nature underlies the extraordinary mechanical properties of spider dragline silk.</title>
        <authorList>
            <person name="Kono N."/>
            <person name="Nakamura H."/>
            <person name="Mori M."/>
            <person name="Yoshida Y."/>
            <person name="Ohtoshi R."/>
            <person name="Malay A.D."/>
            <person name="Moran D.A.P."/>
            <person name="Tomita M."/>
            <person name="Numata K."/>
            <person name="Arakawa K."/>
        </authorList>
    </citation>
    <scope>NUCLEOTIDE SEQUENCE</scope>
</reference>
<gene>
    <name evidence="1" type="primary">AVEN_5391_1</name>
    <name evidence="1" type="ORF">TNCT_675131</name>
</gene>
<dbReference type="EMBL" id="BMAO01023643">
    <property type="protein sequence ID" value="GFQ90098.1"/>
    <property type="molecule type" value="Genomic_DNA"/>
</dbReference>
<accession>A0A8X6FWD2</accession>
<protein>
    <submittedName>
        <fullName evidence="1">Uncharacterized protein</fullName>
    </submittedName>
</protein>
<dbReference type="AlphaFoldDB" id="A0A8X6FWD2"/>
<organism evidence="1 2">
    <name type="scientific">Trichonephila clavata</name>
    <name type="common">Joro spider</name>
    <name type="synonym">Nephila clavata</name>
    <dbReference type="NCBI Taxonomy" id="2740835"/>
    <lineage>
        <taxon>Eukaryota</taxon>
        <taxon>Metazoa</taxon>
        <taxon>Ecdysozoa</taxon>
        <taxon>Arthropoda</taxon>
        <taxon>Chelicerata</taxon>
        <taxon>Arachnida</taxon>
        <taxon>Araneae</taxon>
        <taxon>Araneomorphae</taxon>
        <taxon>Entelegynae</taxon>
        <taxon>Araneoidea</taxon>
        <taxon>Nephilidae</taxon>
        <taxon>Trichonephila</taxon>
    </lineage>
</organism>
<evidence type="ECO:0000313" key="1">
    <source>
        <dbReference type="EMBL" id="GFQ90098.1"/>
    </source>
</evidence>
<proteinExistence type="predicted"/>
<dbReference type="Proteomes" id="UP000887116">
    <property type="component" value="Unassembled WGS sequence"/>
</dbReference>
<dbReference type="OrthoDB" id="6776451at2759"/>
<comment type="caution">
    <text evidence="1">The sequence shown here is derived from an EMBL/GenBank/DDBJ whole genome shotgun (WGS) entry which is preliminary data.</text>
</comment>
<name>A0A8X6FWD2_TRICU</name>
<evidence type="ECO:0000313" key="2">
    <source>
        <dbReference type="Proteomes" id="UP000887116"/>
    </source>
</evidence>
<sequence length="147" mass="16909">MNQAKAIIKLQKLNHLDITIAPHNSLNFSRGFILPEDFLNVSTEEILENMKAQKVCRIRRITKRRDGQELNTKNLILTFSTPDLSQTVKMGYIRCSYRHYLPNPLPSLTVHIKPAALFSMPAIQPLKKCLLRPVQFPSLRGIRSRQC</sequence>
<keyword evidence="2" id="KW-1185">Reference proteome</keyword>